<gene>
    <name evidence="1" type="ORF">S06H3_19438</name>
</gene>
<comment type="caution">
    <text evidence="1">The sequence shown here is derived from an EMBL/GenBank/DDBJ whole genome shotgun (WGS) entry which is preliminary data.</text>
</comment>
<organism evidence="1">
    <name type="scientific">marine sediment metagenome</name>
    <dbReference type="NCBI Taxonomy" id="412755"/>
    <lineage>
        <taxon>unclassified sequences</taxon>
        <taxon>metagenomes</taxon>
        <taxon>ecological metagenomes</taxon>
    </lineage>
</organism>
<sequence length="33" mass="3859">MEYTDIRKPIVLSARALQEVLHGEHVNRLRLIS</sequence>
<accession>X1MIA7</accession>
<dbReference type="AlphaFoldDB" id="X1MIA7"/>
<proteinExistence type="predicted"/>
<evidence type="ECO:0000313" key="1">
    <source>
        <dbReference type="EMBL" id="GAI06089.1"/>
    </source>
</evidence>
<feature type="non-terminal residue" evidence="1">
    <location>
        <position position="33"/>
    </location>
</feature>
<dbReference type="EMBL" id="BARV01009959">
    <property type="protein sequence ID" value="GAI06089.1"/>
    <property type="molecule type" value="Genomic_DNA"/>
</dbReference>
<reference evidence="1" key="1">
    <citation type="journal article" date="2014" name="Front. Microbiol.">
        <title>High frequency of phylogenetically diverse reductive dehalogenase-homologous genes in deep subseafloor sedimentary metagenomes.</title>
        <authorList>
            <person name="Kawai M."/>
            <person name="Futagami T."/>
            <person name="Toyoda A."/>
            <person name="Takaki Y."/>
            <person name="Nishi S."/>
            <person name="Hori S."/>
            <person name="Arai W."/>
            <person name="Tsubouchi T."/>
            <person name="Morono Y."/>
            <person name="Uchiyama I."/>
            <person name="Ito T."/>
            <person name="Fujiyama A."/>
            <person name="Inagaki F."/>
            <person name="Takami H."/>
        </authorList>
    </citation>
    <scope>NUCLEOTIDE SEQUENCE</scope>
    <source>
        <strain evidence="1">Expedition CK06-06</strain>
    </source>
</reference>
<protein>
    <submittedName>
        <fullName evidence="1">Uncharacterized protein</fullName>
    </submittedName>
</protein>
<name>X1MIA7_9ZZZZ</name>